<dbReference type="SUPFAM" id="SSF75620">
    <property type="entry name" value="Release factor"/>
    <property type="match status" value="1"/>
</dbReference>
<dbReference type="FunFam" id="3.30.160.20:FF:000010">
    <property type="entry name" value="Peptide chain release factor 2"/>
    <property type="match status" value="1"/>
</dbReference>
<evidence type="ECO:0000256" key="7">
    <source>
        <dbReference type="HAMAP-Rule" id="MF_00094"/>
    </source>
</evidence>
<dbReference type="PANTHER" id="PTHR43116">
    <property type="entry name" value="PEPTIDE CHAIN RELEASE FACTOR 2"/>
    <property type="match status" value="1"/>
</dbReference>
<comment type="subcellular location">
    <subcellularLocation>
        <location evidence="7">Cytoplasm</location>
    </subcellularLocation>
</comment>
<evidence type="ECO:0000256" key="4">
    <source>
        <dbReference type="ARBA" id="ARBA00022481"/>
    </source>
</evidence>
<dbReference type="PROSITE" id="PS00745">
    <property type="entry name" value="RF_PROK_I"/>
    <property type="match status" value="1"/>
</dbReference>
<reference evidence="10" key="1">
    <citation type="submission" date="2020-10" db="EMBL/GenBank/DDBJ databases">
        <authorList>
            <person name="Gilroy R."/>
        </authorList>
    </citation>
    <scope>NUCLEOTIDE SEQUENCE</scope>
    <source>
        <strain evidence="10">ChiGjej1B1-2707</strain>
    </source>
</reference>
<dbReference type="Gene3D" id="3.30.70.1660">
    <property type="match status" value="1"/>
</dbReference>
<dbReference type="GO" id="GO:0005737">
    <property type="term" value="C:cytoplasm"/>
    <property type="evidence" value="ECO:0007669"/>
    <property type="project" value="UniProtKB-SubCell"/>
</dbReference>
<dbReference type="Gene3D" id="1.20.58.410">
    <property type="entry name" value="Release factor"/>
    <property type="match status" value="1"/>
</dbReference>
<dbReference type="PANTHER" id="PTHR43116:SF3">
    <property type="entry name" value="CLASS I PEPTIDE CHAIN RELEASE FACTOR"/>
    <property type="match status" value="1"/>
</dbReference>
<dbReference type="AlphaFoldDB" id="A0A9D0ZZM4"/>
<evidence type="ECO:0000256" key="8">
    <source>
        <dbReference type="SAM" id="Coils"/>
    </source>
</evidence>
<comment type="similarity">
    <text evidence="2 7">Belongs to the prokaryotic/mitochondrial release factor family.</text>
</comment>
<feature type="coiled-coil region" evidence="8">
    <location>
        <begin position="271"/>
        <end position="310"/>
    </location>
</feature>
<reference evidence="10" key="2">
    <citation type="journal article" date="2021" name="PeerJ">
        <title>Extensive microbial diversity within the chicken gut microbiome revealed by metagenomics and culture.</title>
        <authorList>
            <person name="Gilroy R."/>
            <person name="Ravi A."/>
            <person name="Getino M."/>
            <person name="Pursley I."/>
            <person name="Horton D.L."/>
            <person name="Alikhan N.F."/>
            <person name="Baker D."/>
            <person name="Gharbi K."/>
            <person name="Hall N."/>
            <person name="Watson M."/>
            <person name="Adriaenssens E.M."/>
            <person name="Foster-Nyarko E."/>
            <person name="Jarju S."/>
            <person name="Secka A."/>
            <person name="Antonio M."/>
            <person name="Oren A."/>
            <person name="Chaudhuri R.R."/>
            <person name="La Ragione R."/>
            <person name="Hildebrand F."/>
            <person name="Pallen M.J."/>
        </authorList>
    </citation>
    <scope>NUCLEOTIDE SEQUENCE</scope>
    <source>
        <strain evidence="10">ChiGjej1B1-2707</strain>
    </source>
</reference>
<dbReference type="InterPro" id="IPR004374">
    <property type="entry name" value="PrfB"/>
</dbReference>
<comment type="function">
    <text evidence="1 7">Peptide chain release factor 2 directs the termination of translation in response to the peptide chain termination codons UGA and UAA.</text>
</comment>
<accession>A0A9D0ZZM4</accession>
<dbReference type="GO" id="GO:0016149">
    <property type="term" value="F:translation release factor activity, codon specific"/>
    <property type="evidence" value="ECO:0007669"/>
    <property type="project" value="UniProtKB-UniRule"/>
</dbReference>
<evidence type="ECO:0000256" key="6">
    <source>
        <dbReference type="ARBA" id="ARBA00022917"/>
    </source>
</evidence>
<organism evidence="10 11">
    <name type="scientific">Candidatus Aveggerthella stercoripullorum</name>
    <dbReference type="NCBI Taxonomy" id="2840688"/>
    <lineage>
        <taxon>Bacteria</taxon>
        <taxon>Bacillati</taxon>
        <taxon>Actinomycetota</taxon>
        <taxon>Coriobacteriia</taxon>
        <taxon>Eggerthellales</taxon>
        <taxon>Eggerthellaceae</taxon>
        <taxon>Eggerthellaceae incertae sedis</taxon>
        <taxon>Candidatus Aveggerthella</taxon>
    </lineage>
</organism>
<evidence type="ECO:0000256" key="2">
    <source>
        <dbReference type="ARBA" id="ARBA00010835"/>
    </source>
</evidence>
<dbReference type="HAMAP" id="MF_00094">
    <property type="entry name" value="Rel_fac_2"/>
    <property type="match status" value="1"/>
</dbReference>
<gene>
    <name evidence="7 10" type="primary">prfB</name>
    <name evidence="10" type="ORF">IAA69_03085</name>
</gene>
<comment type="caution">
    <text evidence="10">The sequence shown here is derived from an EMBL/GenBank/DDBJ whole genome shotgun (WGS) entry which is preliminary data.</text>
</comment>
<proteinExistence type="inferred from homology"/>
<keyword evidence="4 7" id="KW-0488">Methylation</keyword>
<comment type="PTM">
    <text evidence="7">Methylated by PrmC. Methylation increases the termination efficiency of RF2.</text>
</comment>
<dbReference type="NCBIfam" id="TIGR00020">
    <property type="entry name" value="prfB"/>
    <property type="match status" value="1"/>
</dbReference>
<keyword evidence="5 7" id="KW-0963">Cytoplasm</keyword>
<dbReference type="InterPro" id="IPR000352">
    <property type="entry name" value="Pep_chain_release_fac_I"/>
</dbReference>
<dbReference type="Pfam" id="PF03462">
    <property type="entry name" value="PCRF"/>
    <property type="match status" value="1"/>
</dbReference>
<feature type="domain" description="Prokaryotic-type class I peptide chain release factors" evidence="9">
    <location>
        <begin position="242"/>
        <end position="258"/>
    </location>
</feature>
<evidence type="ECO:0000256" key="3">
    <source>
        <dbReference type="ARBA" id="ARBA00019192"/>
    </source>
</evidence>
<name>A0A9D0ZZM4_9ACTN</name>
<dbReference type="InterPro" id="IPR005139">
    <property type="entry name" value="PCRF"/>
</dbReference>
<protein>
    <recommendedName>
        <fullName evidence="3 7">Peptide chain release factor 2</fullName>
        <shortName evidence="7">RF-2</shortName>
    </recommendedName>
</protein>
<keyword evidence="8" id="KW-0175">Coiled coil</keyword>
<feature type="modified residue" description="N5-methylglutamine" evidence="7">
    <location>
        <position position="249"/>
    </location>
</feature>
<evidence type="ECO:0000256" key="1">
    <source>
        <dbReference type="ARBA" id="ARBA00002613"/>
    </source>
</evidence>
<dbReference type="Gene3D" id="3.30.160.20">
    <property type="match status" value="1"/>
</dbReference>
<evidence type="ECO:0000256" key="5">
    <source>
        <dbReference type="ARBA" id="ARBA00022490"/>
    </source>
</evidence>
<dbReference type="EMBL" id="DVGB01000039">
    <property type="protein sequence ID" value="HIR01227.1"/>
    <property type="molecule type" value="Genomic_DNA"/>
</dbReference>
<evidence type="ECO:0000313" key="11">
    <source>
        <dbReference type="Proteomes" id="UP000824261"/>
    </source>
</evidence>
<sequence>MSDKEHKEVEQAAERVEAARAYLHIDDKTEQLAVLDKEISSPDFWDDASHAQDVSKQASNLRDTLESYDRACALLDDARAAADLAEEDPAFGDELESVLSDLDAMLDQFEIDSWFSGQFDGGDAIVTVNPGSGGLEAQDWTEMLYRMYTRYAEKKGWKLKVLDVVPGADQVGLDRASFQVEGKNVYGMLRSESGVHRLVRISPTDDKKRRHTTFASVEVLPVLPDDIEVDLNPADVRVDVYRSSGPGGQCVNTTDSAVRLTHQPTGIVVTCQNEKSQLQNKEAAFRVLRAKLYELEERKREAELEELRGERMDNSFGSQIRNYVLYPYQLVKDLRSGIETGNVDAVLDGDIDDFVIGYHRHQAAQ</sequence>
<evidence type="ECO:0000259" key="9">
    <source>
        <dbReference type="PROSITE" id="PS00745"/>
    </source>
</evidence>
<keyword evidence="6 7" id="KW-0648">Protein biosynthesis</keyword>
<dbReference type="Proteomes" id="UP000824261">
    <property type="component" value="Unassembled WGS sequence"/>
</dbReference>
<evidence type="ECO:0000313" key="10">
    <source>
        <dbReference type="EMBL" id="HIR01227.1"/>
    </source>
</evidence>
<dbReference type="Pfam" id="PF00472">
    <property type="entry name" value="RF-1"/>
    <property type="match status" value="1"/>
</dbReference>
<dbReference type="InterPro" id="IPR045853">
    <property type="entry name" value="Pep_chain_release_fac_I_sf"/>
</dbReference>
<dbReference type="SMART" id="SM00937">
    <property type="entry name" value="PCRF"/>
    <property type="match status" value="1"/>
</dbReference>